<gene>
    <name evidence="2" type="ORF">RM812_30055</name>
</gene>
<sequence>MTTSDTSTPSRTVLERFPAGSPRGSWPAEEYAAAQRAQGQPDARVVMDLRTDQFLVVTDTTTQ</sequence>
<evidence type="ECO:0000313" key="3">
    <source>
        <dbReference type="Proteomes" id="UP001180724"/>
    </source>
</evidence>
<dbReference type="EMBL" id="JAVRFH010000040">
    <property type="protein sequence ID" value="MDT0614420.1"/>
    <property type="molecule type" value="Genomic_DNA"/>
</dbReference>
<evidence type="ECO:0000313" key="2">
    <source>
        <dbReference type="EMBL" id="MDT0614420.1"/>
    </source>
</evidence>
<name>A0ABU3AX51_9ACTN</name>
<organism evidence="2 3">
    <name type="scientific">Streptomyces lancefieldiae</name>
    <dbReference type="NCBI Taxonomy" id="3075520"/>
    <lineage>
        <taxon>Bacteria</taxon>
        <taxon>Bacillati</taxon>
        <taxon>Actinomycetota</taxon>
        <taxon>Actinomycetes</taxon>
        <taxon>Kitasatosporales</taxon>
        <taxon>Streptomycetaceae</taxon>
        <taxon>Streptomyces</taxon>
    </lineage>
</organism>
<comment type="caution">
    <text evidence="2">The sequence shown here is derived from an EMBL/GenBank/DDBJ whole genome shotgun (WGS) entry which is preliminary data.</text>
</comment>
<evidence type="ECO:0000256" key="1">
    <source>
        <dbReference type="SAM" id="MobiDB-lite"/>
    </source>
</evidence>
<dbReference type="RefSeq" id="WP_311579249.1">
    <property type="nucleotide sequence ID" value="NZ_JAVRFH010000040.1"/>
</dbReference>
<feature type="compositionally biased region" description="Polar residues" evidence="1">
    <location>
        <begin position="1"/>
        <end position="11"/>
    </location>
</feature>
<reference evidence="2" key="1">
    <citation type="submission" date="2024-05" db="EMBL/GenBank/DDBJ databases">
        <title>30 novel species of actinomycetes from the DSMZ collection.</title>
        <authorList>
            <person name="Nouioui I."/>
        </authorList>
    </citation>
    <scope>NUCLEOTIDE SEQUENCE</scope>
    <source>
        <strain evidence="2">DSM 40712</strain>
    </source>
</reference>
<feature type="region of interest" description="Disordered" evidence="1">
    <location>
        <begin position="1"/>
        <end position="26"/>
    </location>
</feature>
<keyword evidence="3" id="KW-1185">Reference proteome</keyword>
<dbReference type="Proteomes" id="UP001180724">
    <property type="component" value="Unassembled WGS sequence"/>
</dbReference>
<accession>A0ABU3AX51</accession>
<proteinExistence type="predicted"/>
<protein>
    <submittedName>
        <fullName evidence="2">Uncharacterized protein</fullName>
    </submittedName>
</protein>